<organism evidence="3 4">
    <name type="scientific">Treponema peruense</name>
    <dbReference type="NCBI Taxonomy" id="2787628"/>
    <lineage>
        <taxon>Bacteria</taxon>
        <taxon>Pseudomonadati</taxon>
        <taxon>Spirochaetota</taxon>
        <taxon>Spirochaetia</taxon>
        <taxon>Spirochaetales</taxon>
        <taxon>Treponemataceae</taxon>
        <taxon>Treponema</taxon>
    </lineage>
</organism>
<dbReference type="AlphaFoldDB" id="A0A7T3RBZ6"/>
<dbReference type="Proteomes" id="UP000595224">
    <property type="component" value="Chromosome"/>
</dbReference>
<dbReference type="CDD" id="cd02869">
    <property type="entry name" value="PseudoU_synth_RluA_like"/>
    <property type="match status" value="1"/>
</dbReference>
<protein>
    <submittedName>
        <fullName evidence="3">RluA family pseudouridine synthase</fullName>
    </submittedName>
</protein>
<dbReference type="EMBL" id="CP064936">
    <property type="protein sequence ID" value="QQA00318.1"/>
    <property type="molecule type" value="Genomic_DNA"/>
</dbReference>
<dbReference type="InterPro" id="IPR020103">
    <property type="entry name" value="PsdUridine_synth_cat_dom_sf"/>
</dbReference>
<accession>A0A7T3RBZ6</accession>
<keyword evidence="4" id="KW-1185">Reference proteome</keyword>
<gene>
    <name evidence="3" type="ORF">IWA51_08530</name>
</gene>
<evidence type="ECO:0000256" key="1">
    <source>
        <dbReference type="ARBA" id="ARBA00023235"/>
    </source>
</evidence>
<dbReference type="Pfam" id="PF00849">
    <property type="entry name" value="PseudoU_synth_2"/>
    <property type="match status" value="1"/>
</dbReference>
<dbReference type="GO" id="GO:0140098">
    <property type="term" value="F:catalytic activity, acting on RNA"/>
    <property type="evidence" value="ECO:0007669"/>
    <property type="project" value="UniProtKB-ARBA"/>
</dbReference>
<dbReference type="InterPro" id="IPR006224">
    <property type="entry name" value="PsdUridine_synth_RluA-like_CS"/>
</dbReference>
<dbReference type="GO" id="GO:0000455">
    <property type="term" value="P:enzyme-directed rRNA pseudouridine synthesis"/>
    <property type="evidence" value="ECO:0007669"/>
    <property type="project" value="TreeGrafter"/>
</dbReference>
<dbReference type="RefSeq" id="WP_198442109.1">
    <property type="nucleotide sequence ID" value="NZ_CBCSHE010000001.1"/>
</dbReference>
<evidence type="ECO:0000313" key="3">
    <source>
        <dbReference type="EMBL" id="QQA00318.1"/>
    </source>
</evidence>
<dbReference type="SUPFAM" id="SSF55120">
    <property type="entry name" value="Pseudouridine synthase"/>
    <property type="match status" value="1"/>
</dbReference>
<name>A0A7T3RBZ6_9SPIR</name>
<sequence length="226" mass="24536">MERISVLFENEEILVVNKPFGLAVQGGKGVGRSLDDELSAQVGYRVHLVHRLDKDTSGILVVAKNTQSAAKWTSLIGGGLVKKQYMAVCTGEPDSGGTGKGKIETSVTAHGKVQSALTYFTVEKRTSVAVETEGGLKEIPLFLLKLELGTGRMHQLRIQLAGARSPIAADDQHGDFKTNKLLRKAGIKKLQLAAVCLNLKVPGVPEKIEIPLPFHMQETLEKYFGY</sequence>
<proteinExistence type="predicted"/>
<reference evidence="3 4" key="1">
    <citation type="submission" date="2020-11" db="EMBL/GenBank/DDBJ databases">
        <title>Treponema Peruensis nv. sp., first commensal Treponema isolated from human feces.</title>
        <authorList>
            <person name="Belkhou C."/>
            <person name="Raes J."/>
        </authorList>
    </citation>
    <scope>NUCLEOTIDE SEQUENCE [LARGE SCALE GENOMIC DNA]</scope>
    <source>
        <strain evidence="3 4">RCC2812</strain>
    </source>
</reference>
<dbReference type="KEGG" id="tper:IWA51_08530"/>
<evidence type="ECO:0000313" key="4">
    <source>
        <dbReference type="Proteomes" id="UP000595224"/>
    </source>
</evidence>
<dbReference type="PANTHER" id="PTHR21600">
    <property type="entry name" value="MITOCHONDRIAL RNA PSEUDOURIDINE SYNTHASE"/>
    <property type="match status" value="1"/>
</dbReference>
<dbReference type="InterPro" id="IPR006145">
    <property type="entry name" value="PsdUridine_synth_RsuA/RluA"/>
</dbReference>
<dbReference type="InterPro" id="IPR050188">
    <property type="entry name" value="RluA_PseudoU_synthase"/>
</dbReference>
<dbReference type="PANTHER" id="PTHR21600:SF81">
    <property type="entry name" value="21S RRNA PSEUDOURIDINE(2819) SYNTHASE"/>
    <property type="match status" value="1"/>
</dbReference>
<dbReference type="GO" id="GO:0009982">
    <property type="term" value="F:pseudouridine synthase activity"/>
    <property type="evidence" value="ECO:0007669"/>
    <property type="project" value="InterPro"/>
</dbReference>
<dbReference type="PROSITE" id="PS01129">
    <property type="entry name" value="PSI_RLU"/>
    <property type="match status" value="1"/>
</dbReference>
<evidence type="ECO:0000259" key="2">
    <source>
        <dbReference type="Pfam" id="PF00849"/>
    </source>
</evidence>
<dbReference type="GO" id="GO:0003723">
    <property type="term" value="F:RNA binding"/>
    <property type="evidence" value="ECO:0007669"/>
    <property type="project" value="InterPro"/>
</dbReference>
<keyword evidence="1" id="KW-0413">Isomerase</keyword>
<dbReference type="Gene3D" id="3.30.2350.10">
    <property type="entry name" value="Pseudouridine synthase"/>
    <property type="match status" value="1"/>
</dbReference>
<feature type="domain" description="Pseudouridine synthase RsuA/RluA-like" evidence="2">
    <location>
        <begin position="13"/>
        <end position="161"/>
    </location>
</feature>